<dbReference type="InterPro" id="IPR004629">
    <property type="entry name" value="WecG_TagA_CpsF"/>
</dbReference>
<evidence type="ECO:0000256" key="1">
    <source>
        <dbReference type="ARBA" id="ARBA00022676"/>
    </source>
</evidence>
<dbReference type="PANTHER" id="PTHR34136">
    <property type="match status" value="1"/>
</dbReference>
<keyword evidence="2" id="KW-0808">Transferase</keyword>
<evidence type="ECO:0000313" key="4">
    <source>
        <dbReference type="Proteomes" id="UP000757435"/>
    </source>
</evidence>
<dbReference type="PANTHER" id="PTHR34136:SF1">
    <property type="entry name" value="UDP-N-ACETYL-D-MANNOSAMINURONIC ACID TRANSFERASE"/>
    <property type="match status" value="1"/>
</dbReference>
<dbReference type="Proteomes" id="UP000757435">
    <property type="component" value="Unassembled WGS sequence"/>
</dbReference>
<dbReference type="Pfam" id="PF03808">
    <property type="entry name" value="Glyco_tran_WecG"/>
    <property type="match status" value="1"/>
</dbReference>
<comment type="caution">
    <text evidence="3">The sequence shown here is derived from an EMBL/GenBank/DDBJ whole genome shotgun (WGS) entry which is preliminary data.</text>
</comment>
<dbReference type="EMBL" id="JAHHHD010000004">
    <property type="protein sequence ID" value="MBW4658029.1"/>
    <property type="molecule type" value="Genomic_DNA"/>
</dbReference>
<dbReference type="GO" id="GO:0016758">
    <property type="term" value="F:hexosyltransferase activity"/>
    <property type="evidence" value="ECO:0007669"/>
    <property type="project" value="TreeGrafter"/>
</dbReference>
<gene>
    <name evidence="3" type="ORF">KME15_05105</name>
</gene>
<reference evidence="3" key="2">
    <citation type="journal article" date="2022" name="Microbiol. Resour. Announc.">
        <title>Metagenome Sequencing to Explore Phylogenomics of Terrestrial Cyanobacteria.</title>
        <authorList>
            <person name="Ward R.D."/>
            <person name="Stajich J.E."/>
            <person name="Johansen J.R."/>
            <person name="Huntemann M."/>
            <person name="Clum A."/>
            <person name="Foster B."/>
            <person name="Foster B."/>
            <person name="Roux S."/>
            <person name="Palaniappan K."/>
            <person name="Varghese N."/>
            <person name="Mukherjee S."/>
            <person name="Reddy T.B.K."/>
            <person name="Daum C."/>
            <person name="Copeland A."/>
            <person name="Chen I.A."/>
            <person name="Ivanova N.N."/>
            <person name="Kyrpides N.C."/>
            <person name="Shapiro N."/>
            <person name="Eloe-Fadrosh E.A."/>
            <person name="Pietrasiak N."/>
        </authorList>
    </citation>
    <scope>NUCLEOTIDE SEQUENCE</scope>
    <source>
        <strain evidence="3">UHER 2000/2452</strain>
    </source>
</reference>
<dbReference type="CDD" id="cd06533">
    <property type="entry name" value="Glyco_transf_WecG_TagA"/>
    <property type="match status" value="1"/>
</dbReference>
<evidence type="ECO:0000256" key="2">
    <source>
        <dbReference type="ARBA" id="ARBA00022679"/>
    </source>
</evidence>
<accession>A0A951QA33</accession>
<proteinExistence type="predicted"/>
<reference evidence="3" key="1">
    <citation type="submission" date="2021-05" db="EMBL/GenBank/DDBJ databases">
        <authorList>
            <person name="Pietrasiak N."/>
            <person name="Ward R."/>
            <person name="Stajich J.E."/>
            <person name="Kurbessoian T."/>
        </authorList>
    </citation>
    <scope>NUCLEOTIDE SEQUENCE</scope>
    <source>
        <strain evidence="3">UHER 2000/2452</strain>
    </source>
</reference>
<organism evidence="3 4">
    <name type="scientific">Drouetiella hepatica Uher 2000/2452</name>
    <dbReference type="NCBI Taxonomy" id="904376"/>
    <lineage>
        <taxon>Bacteria</taxon>
        <taxon>Bacillati</taxon>
        <taxon>Cyanobacteriota</taxon>
        <taxon>Cyanophyceae</taxon>
        <taxon>Oculatellales</taxon>
        <taxon>Oculatellaceae</taxon>
        <taxon>Drouetiella</taxon>
    </lineage>
</organism>
<keyword evidence="1" id="KW-0328">Glycosyltransferase</keyword>
<dbReference type="AlphaFoldDB" id="A0A951QA33"/>
<name>A0A951QA33_9CYAN</name>
<sequence>MIEVPSRTVSKEEVGRLYKRFRRVVLASSANHLTKYQTGELNQEVRALIHRETQQLYRQLRTVAFASSLSNVKQIQLPVRGGTNAGLYRKDPRKLHQEFRQAVLISSANILRQKAAASLQESVRETVKILNVEIDNLSKQEFLSKLSRGVVFTPNVDHLMKLQHDPAFMAAYQQADYRVCDSQVLMYASKFLGKPIKAKISGSDLFPMFCEHHKDNESTKIFLLGGAEGIAKQAQRRINDRIGRNIIVAAHSPSFGFEKNQQECQFIIDLINRSPANVLVVGVGAPKQEIWISRYRSLLPKINIFLAVGAAIDFEAGNKPRAPKVMSDLGIEWLYRLLTEPKRLWKRYLIDDLPFIALVLKQKLRNWRSSDLGG</sequence>
<evidence type="ECO:0000313" key="3">
    <source>
        <dbReference type="EMBL" id="MBW4658029.1"/>
    </source>
</evidence>
<protein>
    <submittedName>
        <fullName evidence="3">WecB/TagA/CpsF family glycosyltransferase</fullName>
    </submittedName>
</protein>
<dbReference type="NCBIfam" id="TIGR00696">
    <property type="entry name" value="wecG_tagA_cpsF"/>
    <property type="match status" value="1"/>
</dbReference>